<dbReference type="PANTHER" id="PTHR43228:SF1">
    <property type="entry name" value="TWO-COMPONENT RESPONSE REGULATOR ARR22"/>
    <property type="match status" value="1"/>
</dbReference>
<dbReference type="Gene3D" id="3.40.50.2300">
    <property type="match status" value="1"/>
</dbReference>
<comment type="caution">
    <text evidence="3">The sequence shown here is derived from an EMBL/GenBank/DDBJ whole genome shotgun (WGS) entry which is preliminary data.</text>
</comment>
<evidence type="ECO:0000313" key="3">
    <source>
        <dbReference type="EMBL" id="MBW7460413.1"/>
    </source>
</evidence>
<keyword evidence="1" id="KW-0597">Phosphoprotein</keyword>
<dbReference type="EMBL" id="JAHZIK010002213">
    <property type="protein sequence ID" value="MBW7460413.1"/>
    <property type="molecule type" value="Genomic_DNA"/>
</dbReference>
<feature type="non-terminal residue" evidence="3">
    <location>
        <position position="142"/>
    </location>
</feature>
<dbReference type="CDD" id="cd17536">
    <property type="entry name" value="REC_YesN-like"/>
    <property type="match status" value="1"/>
</dbReference>
<keyword evidence="4" id="KW-1185">Reference proteome</keyword>
<dbReference type="Proteomes" id="UP001519887">
    <property type="component" value="Unassembled WGS sequence"/>
</dbReference>
<dbReference type="SUPFAM" id="SSF52172">
    <property type="entry name" value="CheY-like"/>
    <property type="match status" value="1"/>
</dbReference>
<evidence type="ECO:0000256" key="1">
    <source>
        <dbReference type="PROSITE-ProRule" id="PRU00169"/>
    </source>
</evidence>
<feature type="modified residue" description="4-aspartylphosphate" evidence="1">
    <location>
        <position position="55"/>
    </location>
</feature>
<dbReference type="InterPro" id="IPR011006">
    <property type="entry name" value="CheY-like_superfamily"/>
</dbReference>
<dbReference type="SMART" id="SM00448">
    <property type="entry name" value="REC"/>
    <property type="match status" value="1"/>
</dbReference>
<evidence type="ECO:0000259" key="2">
    <source>
        <dbReference type="PROSITE" id="PS50110"/>
    </source>
</evidence>
<evidence type="ECO:0000313" key="4">
    <source>
        <dbReference type="Proteomes" id="UP001519887"/>
    </source>
</evidence>
<accession>A0ABS7CHN0</accession>
<dbReference type="InterPro" id="IPR052048">
    <property type="entry name" value="ST_Response_Regulator"/>
</dbReference>
<name>A0ABS7CHN0_9BACL</name>
<protein>
    <submittedName>
        <fullName evidence="3">Response regulator</fullName>
    </submittedName>
</protein>
<sequence>MYKILLVDDEKMELQALTDCVPWSDMDIRVVGTAKNGREALELTQQLLPDIILTDVRMPIMDGLEFARRAKGLHKQISIVFLSGHDEFQYIKSALAVEATGYLLKPVDLDELAQLMEKVKLKCQEARLAARSESLAKEKLLR</sequence>
<reference evidence="3 4" key="1">
    <citation type="submission" date="2021-07" db="EMBL/GenBank/DDBJ databases">
        <title>Paenibacillus radiodurans sp. nov., isolated from the southeastern edge of Tengger Desert.</title>
        <authorList>
            <person name="Zhang G."/>
        </authorList>
    </citation>
    <scope>NUCLEOTIDE SEQUENCE [LARGE SCALE GENOMIC DNA]</scope>
    <source>
        <strain evidence="3 4">CCM 7311</strain>
    </source>
</reference>
<gene>
    <name evidence="3" type="ORF">K0U00_40755</name>
</gene>
<feature type="domain" description="Response regulatory" evidence="2">
    <location>
        <begin position="3"/>
        <end position="120"/>
    </location>
</feature>
<proteinExistence type="predicted"/>
<dbReference type="PROSITE" id="PS50110">
    <property type="entry name" value="RESPONSE_REGULATORY"/>
    <property type="match status" value="1"/>
</dbReference>
<dbReference type="InterPro" id="IPR001789">
    <property type="entry name" value="Sig_transdc_resp-reg_receiver"/>
</dbReference>
<organism evidence="3 4">
    <name type="scientific">Paenibacillus sepulcri</name>
    <dbReference type="NCBI Taxonomy" id="359917"/>
    <lineage>
        <taxon>Bacteria</taxon>
        <taxon>Bacillati</taxon>
        <taxon>Bacillota</taxon>
        <taxon>Bacilli</taxon>
        <taxon>Bacillales</taxon>
        <taxon>Paenibacillaceae</taxon>
        <taxon>Paenibacillus</taxon>
    </lineage>
</organism>
<dbReference type="PANTHER" id="PTHR43228">
    <property type="entry name" value="TWO-COMPONENT RESPONSE REGULATOR"/>
    <property type="match status" value="1"/>
</dbReference>
<dbReference type="Pfam" id="PF00072">
    <property type="entry name" value="Response_reg"/>
    <property type="match status" value="1"/>
</dbReference>